<dbReference type="InterPro" id="IPR001533">
    <property type="entry name" value="Pterin_deHydtase"/>
</dbReference>
<name>A0A840Y0H8_9PROT</name>
<dbReference type="EMBL" id="JACIJD010000004">
    <property type="protein sequence ID" value="MBB5693090.1"/>
    <property type="molecule type" value="Genomic_DNA"/>
</dbReference>
<comment type="caution">
    <text evidence="5">The sequence shown here is derived from an EMBL/GenBank/DDBJ whole genome shotgun (WGS) entry which is preliminary data.</text>
</comment>
<dbReference type="NCBIfam" id="NF002018">
    <property type="entry name" value="PRK00823.1-3"/>
    <property type="match status" value="1"/>
</dbReference>
<evidence type="ECO:0000256" key="1">
    <source>
        <dbReference type="ARBA" id="ARBA00001554"/>
    </source>
</evidence>
<dbReference type="GO" id="GO:0008124">
    <property type="term" value="F:4-alpha-hydroxytetrahydrobiopterin dehydratase activity"/>
    <property type="evidence" value="ECO:0007669"/>
    <property type="project" value="UniProtKB-UniRule"/>
</dbReference>
<dbReference type="Proteomes" id="UP000580654">
    <property type="component" value="Unassembled WGS sequence"/>
</dbReference>
<dbReference type="PANTHER" id="PTHR12599:SF0">
    <property type="entry name" value="PTERIN-4-ALPHA-CARBINOLAMINE DEHYDRATASE"/>
    <property type="match status" value="1"/>
</dbReference>
<accession>A0A840Y0H8</accession>
<comment type="catalytic activity">
    <reaction evidence="1 4">
        <text>(4aS,6R)-4a-hydroxy-L-erythro-5,6,7,8-tetrahydrobiopterin = (6R)-L-erythro-6,7-dihydrobiopterin + H2O</text>
        <dbReference type="Rhea" id="RHEA:11920"/>
        <dbReference type="ChEBI" id="CHEBI:15377"/>
        <dbReference type="ChEBI" id="CHEBI:15642"/>
        <dbReference type="ChEBI" id="CHEBI:43120"/>
        <dbReference type="EC" id="4.2.1.96"/>
    </reaction>
</comment>
<reference evidence="5 6" key="1">
    <citation type="submission" date="2020-08" db="EMBL/GenBank/DDBJ databases">
        <title>Genomic Encyclopedia of Type Strains, Phase IV (KMG-IV): sequencing the most valuable type-strain genomes for metagenomic binning, comparative biology and taxonomic classification.</title>
        <authorList>
            <person name="Goeker M."/>
        </authorList>
    </citation>
    <scope>NUCLEOTIDE SEQUENCE [LARGE SCALE GENOMIC DNA]</scope>
    <source>
        <strain evidence="5 6">DSM 25622</strain>
    </source>
</reference>
<dbReference type="RefSeq" id="WP_184514750.1">
    <property type="nucleotide sequence ID" value="NZ_JACIJD010000004.1"/>
</dbReference>
<keyword evidence="6" id="KW-1185">Reference proteome</keyword>
<sequence length="96" mass="10726">MADPLSPGRRDVLPSLLPAWSPVPGRDAIRREFRFRDFSEAFAFMTRVALLAEAGDHHPEWSNVWNRVEITLTTHDAGGLSERDLRMAAAIDALLA</sequence>
<evidence type="ECO:0000256" key="3">
    <source>
        <dbReference type="ARBA" id="ARBA00023239"/>
    </source>
</evidence>
<dbReference type="CDD" id="cd00914">
    <property type="entry name" value="PCD_DCoH_subfamily_b"/>
    <property type="match status" value="1"/>
</dbReference>
<comment type="similarity">
    <text evidence="2 4">Belongs to the pterin-4-alpha-carbinolamine dehydratase family.</text>
</comment>
<proteinExistence type="inferred from homology"/>
<dbReference type="Pfam" id="PF01329">
    <property type="entry name" value="Pterin_4a"/>
    <property type="match status" value="1"/>
</dbReference>
<evidence type="ECO:0000256" key="2">
    <source>
        <dbReference type="ARBA" id="ARBA00006472"/>
    </source>
</evidence>
<evidence type="ECO:0000256" key="4">
    <source>
        <dbReference type="HAMAP-Rule" id="MF_00434"/>
    </source>
</evidence>
<dbReference type="PANTHER" id="PTHR12599">
    <property type="entry name" value="PTERIN-4-ALPHA-CARBINOLAMINE DEHYDRATASE"/>
    <property type="match status" value="1"/>
</dbReference>
<dbReference type="AlphaFoldDB" id="A0A840Y0H8"/>
<gene>
    <name evidence="5" type="ORF">FHS87_001116</name>
</gene>
<dbReference type="InterPro" id="IPR036428">
    <property type="entry name" value="PCD_sf"/>
</dbReference>
<dbReference type="EC" id="4.2.1.96" evidence="4"/>
<organism evidence="5 6">
    <name type="scientific">Muricoccus pecuniae</name>
    <dbReference type="NCBI Taxonomy" id="693023"/>
    <lineage>
        <taxon>Bacteria</taxon>
        <taxon>Pseudomonadati</taxon>
        <taxon>Pseudomonadota</taxon>
        <taxon>Alphaproteobacteria</taxon>
        <taxon>Acetobacterales</taxon>
        <taxon>Roseomonadaceae</taxon>
        <taxon>Muricoccus</taxon>
    </lineage>
</organism>
<protein>
    <recommendedName>
        <fullName evidence="4">Putative pterin-4-alpha-carbinolamine dehydratase</fullName>
        <shortName evidence="4">PHS</shortName>
        <ecNumber evidence="4">4.2.1.96</ecNumber>
    </recommendedName>
    <alternativeName>
        <fullName evidence="4">4-alpha-hydroxy-tetrahydropterin dehydratase</fullName>
    </alternativeName>
    <alternativeName>
        <fullName evidence="4">Pterin carbinolamine dehydratase</fullName>
        <shortName evidence="4">PCD</shortName>
    </alternativeName>
</protein>
<evidence type="ECO:0000313" key="6">
    <source>
        <dbReference type="Proteomes" id="UP000580654"/>
    </source>
</evidence>
<keyword evidence="3 4" id="KW-0456">Lyase</keyword>
<evidence type="ECO:0000313" key="5">
    <source>
        <dbReference type="EMBL" id="MBB5693090.1"/>
    </source>
</evidence>
<dbReference type="GO" id="GO:0006729">
    <property type="term" value="P:tetrahydrobiopterin biosynthetic process"/>
    <property type="evidence" value="ECO:0007669"/>
    <property type="project" value="InterPro"/>
</dbReference>
<dbReference type="SUPFAM" id="SSF55248">
    <property type="entry name" value="PCD-like"/>
    <property type="match status" value="1"/>
</dbReference>
<dbReference type="HAMAP" id="MF_00434">
    <property type="entry name" value="Pterin_4_alpha"/>
    <property type="match status" value="1"/>
</dbReference>
<dbReference type="Gene3D" id="3.30.1360.20">
    <property type="entry name" value="Transcriptional coactivator/pterin dehydratase"/>
    <property type="match status" value="1"/>
</dbReference>